<feature type="transmembrane region" description="Helical" evidence="6">
    <location>
        <begin position="202"/>
        <end position="220"/>
    </location>
</feature>
<dbReference type="Proteomes" id="UP000317171">
    <property type="component" value="Chromosome"/>
</dbReference>
<sequence>MATTIEQPVKTKAEPELLGFLAEFDDPNALIEASKKVRDAGYRNWDTHTPFPLHGIDEAMGIKWTILPWIVACCGLMGGTIAISMQWYMNAYDYPFLISGKPLFSIPACIPIVFELSVLLAAFGAFFGMLGLNQLPKLYNPMFKSEAFRRVTNDRFFISMDAKDAKFSEIDTGEFLKSLNPTNVEEFWSDVESPKLPRNLKLGLSIVGVLMIMPPALVAYKRSTTTNTPRVHIVPDMDFQPSLKAQNTTNVFSDGREIRPNIKGTIPRGQFKDDNIPFYYGLKYLPEDQDVVTIAVQDEKKADAKPAEDKKADAEKAPATKPAAADPAAAAAAEAKKLDELPWVTEFPMPVTAKMMARGKERYRIYCSACHGLGGEGDGLVTLRAMDLQQGTWVKPASYHTENVRKLPVGRLYHTITNGVRKMPAYGPQIPPEDRWSIVLYLKALQKSQQIDANTLPEDVKRKLRDTK</sequence>
<feature type="region of interest" description="Disordered" evidence="5">
    <location>
        <begin position="301"/>
        <end position="331"/>
    </location>
</feature>
<keyword evidence="6" id="KW-0812">Transmembrane</keyword>
<feature type="transmembrane region" description="Helical" evidence="6">
    <location>
        <begin position="66"/>
        <end position="89"/>
    </location>
</feature>
<gene>
    <name evidence="8" type="ORF">Pan241w_56550</name>
</gene>
<dbReference type="SUPFAM" id="SSF46626">
    <property type="entry name" value="Cytochrome c"/>
    <property type="match status" value="1"/>
</dbReference>
<evidence type="ECO:0000256" key="5">
    <source>
        <dbReference type="SAM" id="MobiDB-lite"/>
    </source>
</evidence>
<dbReference type="PROSITE" id="PS51007">
    <property type="entry name" value="CYTC"/>
    <property type="match status" value="1"/>
</dbReference>
<keyword evidence="3 4" id="KW-0408">Iron</keyword>
<dbReference type="InterPro" id="IPR021776">
    <property type="entry name" value="ActD"/>
</dbReference>
<protein>
    <submittedName>
        <fullName evidence="8">Cytochrome c</fullName>
    </submittedName>
</protein>
<feature type="compositionally biased region" description="Basic and acidic residues" evidence="5">
    <location>
        <begin position="301"/>
        <end position="318"/>
    </location>
</feature>
<evidence type="ECO:0000256" key="2">
    <source>
        <dbReference type="ARBA" id="ARBA00022723"/>
    </source>
</evidence>
<dbReference type="GO" id="GO:0009055">
    <property type="term" value="F:electron transfer activity"/>
    <property type="evidence" value="ECO:0007669"/>
    <property type="project" value="InterPro"/>
</dbReference>
<evidence type="ECO:0000313" key="8">
    <source>
        <dbReference type="EMBL" id="QDT45530.1"/>
    </source>
</evidence>
<organism evidence="8 9">
    <name type="scientific">Gimesia alba</name>
    <dbReference type="NCBI Taxonomy" id="2527973"/>
    <lineage>
        <taxon>Bacteria</taxon>
        <taxon>Pseudomonadati</taxon>
        <taxon>Planctomycetota</taxon>
        <taxon>Planctomycetia</taxon>
        <taxon>Planctomycetales</taxon>
        <taxon>Planctomycetaceae</taxon>
        <taxon>Gimesia</taxon>
    </lineage>
</organism>
<keyword evidence="6" id="KW-0472">Membrane</keyword>
<dbReference type="InterPro" id="IPR036909">
    <property type="entry name" value="Cyt_c-like_dom_sf"/>
</dbReference>
<evidence type="ECO:0000256" key="1">
    <source>
        <dbReference type="ARBA" id="ARBA00022617"/>
    </source>
</evidence>
<dbReference type="PANTHER" id="PTHR40394">
    <property type="entry name" value="LIPOPROTEIN-RELATED"/>
    <property type="match status" value="1"/>
</dbReference>
<proteinExistence type="predicted"/>
<feature type="domain" description="Cytochrome c" evidence="7">
    <location>
        <begin position="354"/>
        <end position="446"/>
    </location>
</feature>
<feature type="transmembrane region" description="Helical" evidence="6">
    <location>
        <begin position="104"/>
        <end position="132"/>
    </location>
</feature>
<keyword evidence="1 4" id="KW-0349">Heme</keyword>
<name>A0A517RNR9_9PLAN</name>
<dbReference type="OrthoDB" id="9773456at2"/>
<keyword evidence="6" id="KW-1133">Transmembrane helix</keyword>
<feature type="compositionally biased region" description="Low complexity" evidence="5">
    <location>
        <begin position="319"/>
        <end position="331"/>
    </location>
</feature>
<reference evidence="8 9" key="1">
    <citation type="submission" date="2019-02" db="EMBL/GenBank/DDBJ databases">
        <title>Deep-cultivation of Planctomycetes and their phenomic and genomic characterization uncovers novel biology.</title>
        <authorList>
            <person name="Wiegand S."/>
            <person name="Jogler M."/>
            <person name="Boedeker C."/>
            <person name="Pinto D."/>
            <person name="Vollmers J."/>
            <person name="Rivas-Marin E."/>
            <person name="Kohn T."/>
            <person name="Peeters S.H."/>
            <person name="Heuer A."/>
            <person name="Rast P."/>
            <person name="Oberbeckmann S."/>
            <person name="Bunk B."/>
            <person name="Jeske O."/>
            <person name="Meyerdierks A."/>
            <person name="Storesund J.E."/>
            <person name="Kallscheuer N."/>
            <person name="Luecker S."/>
            <person name="Lage O.M."/>
            <person name="Pohl T."/>
            <person name="Merkel B.J."/>
            <person name="Hornburger P."/>
            <person name="Mueller R.-W."/>
            <person name="Bruemmer F."/>
            <person name="Labrenz M."/>
            <person name="Spormann A.M."/>
            <person name="Op den Camp H."/>
            <person name="Overmann J."/>
            <person name="Amann R."/>
            <person name="Jetten M.S.M."/>
            <person name="Mascher T."/>
            <person name="Medema M.H."/>
            <person name="Devos D.P."/>
            <person name="Kaster A.-K."/>
            <person name="Ovreas L."/>
            <person name="Rohde M."/>
            <person name="Galperin M.Y."/>
            <person name="Jogler C."/>
        </authorList>
    </citation>
    <scope>NUCLEOTIDE SEQUENCE [LARGE SCALE GENOMIC DNA]</scope>
    <source>
        <strain evidence="8 9">Pan241w</strain>
    </source>
</reference>
<dbReference type="KEGG" id="gaz:Pan241w_56550"/>
<evidence type="ECO:0000259" key="7">
    <source>
        <dbReference type="PROSITE" id="PS51007"/>
    </source>
</evidence>
<dbReference type="InterPro" id="IPR009056">
    <property type="entry name" value="Cyt_c-like_dom"/>
</dbReference>
<accession>A0A517RNR9</accession>
<dbReference type="Pfam" id="PF11821">
    <property type="entry name" value="ActD"/>
    <property type="match status" value="1"/>
</dbReference>
<dbReference type="PANTHER" id="PTHR40394:SF2">
    <property type="entry name" value="QUINOL:CYTOCHROME C OXIDOREDUCTASE MEMBRANE PROTEIN"/>
    <property type="match status" value="1"/>
</dbReference>
<evidence type="ECO:0000256" key="3">
    <source>
        <dbReference type="ARBA" id="ARBA00023004"/>
    </source>
</evidence>
<dbReference type="Gene3D" id="1.10.760.10">
    <property type="entry name" value="Cytochrome c-like domain"/>
    <property type="match status" value="1"/>
</dbReference>
<dbReference type="RefSeq" id="WP_145222262.1">
    <property type="nucleotide sequence ID" value="NZ_CP036269.1"/>
</dbReference>
<evidence type="ECO:0000256" key="6">
    <source>
        <dbReference type="SAM" id="Phobius"/>
    </source>
</evidence>
<dbReference type="AlphaFoldDB" id="A0A517RNR9"/>
<dbReference type="EMBL" id="CP036269">
    <property type="protein sequence ID" value="QDT45530.1"/>
    <property type="molecule type" value="Genomic_DNA"/>
</dbReference>
<dbReference type="GO" id="GO:0046872">
    <property type="term" value="F:metal ion binding"/>
    <property type="evidence" value="ECO:0007669"/>
    <property type="project" value="UniProtKB-KW"/>
</dbReference>
<evidence type="ECO:0000256" key="4">
    <source>
        <dbReference type="PROSITE-ProRule" id="PRU00433"/>
    </source>
</evidence>
<dbReference type="GO" id="GO:0020037">
    <property type="term" value="F:heme binding"/>
    <property type="evidence" value="ECO:0007669"/>
    <property type="project" value="InterPro"/>
</dbReference>
<dbReference type="Pfam" id="PF13442">
    <property type="entry name" value="Cytochrome_CBB3"/>
    <property type="match status" value="1"/>
</dbReference>
<evidence type="ECO:0000313" key="9">
    <source>
        <dbReference type="Proteomes" id="UP000317171"/>
    </source>
</evidence>
<keyword evidence="2 4" id="KW-0479">Metal-binding</keyword>
<keyword evidence="9" id="KW-1185">Reference proteome</keyword>